<keyword evidence="3" id="KW-1185">Reference proteome</keyword>
<feature type="region of interest" description="Disordered" evidence="1">
    <location>
        <begin position="47"/>
        <end position="162"/>
    </location>
</feature>
<dbReference type="EMBL" id="MU839828">
    <property type="protein sequence ID" value="KAK1759333.1"/>
    <property type="molecule type" value="Genomic_DNA"/>
</dbReference>
<comment type="caution">
    <text evidence="2">The sequence shown here is derived from an EMBL/GenBank/DDBJ whole genome shotgun (WGS) entry which is preliminary data.</text>
</comment>
<evidence type="ECO:0000313" key="3">
    <source>
        <dbReference type="Proteomes" id="UP001239445"/>
    </source>
</evidence>
<feature type="compositionally biased region" description="Basic and acidic residues" evidence="1">
    <location>
        <begin position="95"/>
        <end position="106"/>
    </location>
</feature>
<dbReference type="Proteomes" id="UP001239445">
    <property type="component" value="Unassembled WGS sequence"/>
</dbReference>
<feature type="compositionally biased region" description="Basic and acidic residues" evidence="1">
    <location>
        <begin position="146"/>
        <end position="162"/>
    </location>
</feature>
<proteinExistence type="predicted"/>
<protein>
    <submittedName>
        <fullName evidence="2">Uncharacterized protein</fullName>
    </submittedName>
</protein>
<dbReference type="AlphaFoldDB" id="A0AAJ0BLF0"/>
<reference evidence="2" key="1">
    <citation type="submission" date="2023-06" db="EMBL/GenBank/DDBJ databases">
        <title>Genome-scale phylogeny and comparative genomics of the fungal order Sordariales.</title>
        <authorList>
            <consortium name="Lawrence Berkeley National Laboratory"/>
            <person name="Hensen N."/>
            <person name="Bonometti L."/>
            <person name="Westerberg I."/>
            <person name="Brannstrom I.O."/>
            <person name="Guillou S."/>
            <person name="Cros-Aarteil S."/>
            <person name="Calhoun S."/>
            <person name="Haridas S."/>
            <person name="Kuo A."/>
            <person name="Mondo S."/>
            <person name="Pangilinan J."/>
            <person name="Riley R."/>
            <person name="Labutti K."/>
            <person name="Andreopoulos B."/>
            <person name="Lipzen A."/>
            <person name="Chen C."/>
            <person name="Yanf M."/>
            <person name="Daum C."/>
            <person name="Ng V."/>
            <person name="Clum A."/>
            <person name="Steindorff A."/>
            <person name="Ohm R."/>
            <person name="Martin F."/>
            <person name="Silar P."/>
            <person name="Natvig D."/>
            <person name="Lalanne C."/>
            <person name="Gautier V."/>
            <person name="Ament-Velasquez S.L."/>
            <person name="Kruys A."/>
            <person name="Hutchinson M.I."/>
            <person name="Powell A.J."/>
            <person name="Barry K."/>
            <person name="Miller A.N."/>
            <person name="Grigoriev I.V."/>
            <person name="Debuchy R."/>
            <person name="Gladieux P."/>
            <person name="Thoren M.H."/>
            <person name="Johannesson H."/>
        </authorList>
    </citation>
    <scope>NUCLEOTIDE SEQUENCE</scope>
    <source>
        <strain evidence="2">PSN4</strain>
    </source>
</reference>
<name>A0AAJ0BLF0_9PEZI</name>
<gene>
    <name evidence="2" type="ORF">QBC47DRAFT_371643</name>
</gene>
<evidence type="ECO:0000313" key="2">
    <source>
        <dbReference type="EMBL" id="KAK1759333.1"/>
    </source>
</evidence>
<accession>A0AAJ0BLF0</accession>
<evidence type="ECO:0000256" key="1">
    <source>
        <dbReference type="SAM" id="MobiDB-lite"/>
    </source>
</evidence>
<sequence length="270" mass="29868">MRVADTRTQKRLTKFLADVQVTATKALTHQKPKPMGIPEQIHRCSNPIQSAVGKRKGRGHVPRDTERRHQPSLYTWTRQPADEGLASQTESPAIDVRRSGRSEGRPHIQHSGTGHSGNGHTKPRKKNEGQAEEGSGRAGVPVGGRKAAESCRDSRSPPDRHLPCFEKARMPLWLPVCPDLRRLDLVLPPFTAATPDPDAPSDPVRIGRLFFLNFSTRHTLHSSSKAVWHISNATLSDNVVHTQQRGKIWGSPRSSLVATEAQIATRVSHH</sequence>
<organism evidence="2 3">
    <name type="scientific">Echria macrotheca</name>
    <dbReference type="NCBI Taxonomy" id="438768"/>
    <lineage>
        <taxon>Eukaryota</taxon>
        <taxon>Fungi</taxon>
        <taxon>Dikarya</taxon>
        <taxon>Ascomycota</taxon>
        <taxon>Pezizomycotina</taxon>
        <taxon>Sordariomycetes</taxon>
        <taxon>Sordariomycetidae</taxon>
        <taxon>Sordariales</taxon>
        <taxon>Schizotheciaceae</taxon>
        <taxon>Echria</taxon>
    </lineage>
</organism>
<feature type="non-terminal residue" evidence="2">
    <location>
        <position position="270"/>
    </location>
</feature>